<sequence>MQSVHLVLLMAMAMATATMATTTTLTSLTSLTSCSYYVLFLLCAPCTLVHANTVWPMPAMLDLSLTPIQPLSHQLANTLLSSTVSVSPSFQFYTEGPTNEYVQAAARRALKIITHTQSSRHTHVLKRASEGELASCSVRIQDASTELTQQTSEQYTLDVDAQTLSCSIVGETYVGAVHALESFVQLVDTYTMTISATSIKDKPRYAFRALLVDTSRHFYPVETLLTNLDAMAMTKMNIMHWHIVDSNSFPYVSSTFPEMSKQGAWAPHHVYSHEDVATVIEYAKARGIRVMVEFDTPGHVDAGYAAIPGILTQCYDKTTGQPDGTTGPLDPTNESTYDFLEKLYTEIKAVFPDKYVHVGGDEVPFGCWESNPSIAKWMAAHPNVTDAAKLEQYYELRLLDILKRLGFSYMCWQEIFDNGVQILPDTIVNVWKGGSDDTALKKELQAVTGAGYRAVLSAPWYLDYISYGEDWKKYYLVEPDNLCDNCELFGVEACMWSEYVDATNFISRSWPRTGTLAERAWSPKNVKDVDAASPRLNELRCKMILRGIRAEPIHPSFCLTEWPGDAEAETVRASIRRAGLDMRAESYR</sequence>
<dbReference type="InterPro" id="IPR029018">
    <property type="entry name" value="Hex-like_dom2"/>
</dbReference>
<comment type="catalytic activity">
    <reaction evidence="1 7">
        <text>Hydrolysis of terminal non-reducing N-acetyl-D-hexosamine residues in N-acetyl-beta-D-hexosaminides.</text>
        <dbReference type="EC" id="3.2.1.52"/>
    </reaction>
</comment>
<dbReference type="InterPro" id="IPR015883">
    <property type="entry name" value="Glyco_hydro_20_cat"/>
</dbReference>
<dbReference type="PANTHER" id="PTHR22600:SF21">
    <property type="entry name" value="BETA-HEXOSAMINIDASE A"/>
    <property type="match status" value="1"/>
</dbReference>
<dbReference type="InterPro" id="IPR025705">
    <property type="entry name" value="Beta_hexosaminidase_sua/sub"/>
</dbReference>
<proteinExistence type="inferred from homology"/>
<dbReference type="AlphaFoldDB" id="A0A830H4E9"/>
<dbReference type="Pfam" id="PF14845">
    <property type="entry name" value="Glycohydro_20b2"/>
    <property type="match status" value="1"/>
</dbReference>
<evidence type="ECO:0000259" key="11">
    <source>
        <dbReference type="Pfam" id="PF00728"/>
    </source>
</evidence>
<name>A0A830H4E9_9CHLO</name>
<dbReference type="PRINTS" id="PR00738">
    <property type="entry name" value="GLHYDRLASE20"/>
</dbReference>
<comment type="caution">
    <text evidence="13">The sequence shown here is derived from an EMBL/GenBank/DDBJ whole genome shotgun (WGS) entry which is preliminary data.</text>
</comment>
<dbReference type="GO" id="GO:0005975">
    <property type="term" value="P:carbohydrate metabolic process"/>
    <property type="evidence" value="ECO:0007669"/>
    <property type="project" value="InterPro"/>
</dbReference>
<dbReference type="Gene3D" id="3.20.20.80">
    <property type="entry name" value="Glycosidases"/>
    <property type="match status" value="1"/>
</dbReference>
<evidence type="ECO:0000256" key="4">
    <source>
        <dbReference type="ARBA" id="ARBA00022801"/>
    </source>
</evidence>
<protein>
    <recommendedName>
        <fullName evidence="7">Beta-hexosaminidase</fullName>
        <ecNumber evidence="7">3.2.1.52</ecNumber>
    </recommendedName>
</protein>
<evidence type="ECO:0000256" key="10">
    <source>
        <dbReference type="SAM" id="SignalP"/>
    </source>
</evidence>
<feature type="active site" description="Proton donor" evidence="8">
    <location>
        <position position="362"/>
    </location>
</feature>
<accession>A0A830H4E9</accession>
<evidence type="ECO:0000313" key="13">
    <source>
        <dbReference type="EMBL" id="GHP02006.1"/>
    </source>
</evidence>
<dbReference type="PANTHER" id="PTHR22600">
    <property type="entry name" value="BETA-HEXOSAMINIDASE"/>
    <property type="match status" value="1"/>
</dbReference>
<dbReference type="InterPro" id="IPR029019">
    <property type="entry name" value="HEX_eukaryotic_N"/>
</dbReference>
<dbReference type="SUPFAM" id="SSF55545">
    <property type="entry name" value="beta-N-acetylhexosaminidase-like domain"/>
    <property type="match status" value="1"/>
</dbReference>
<dbReference type="EMBL" id="BNJQ01000002">
    <property type="protein sequence ID" value="GHP02006.1"/>
    <property type="molecule type" value="Genomic_DNA"/>
</dbReference>
<dbReference type="EC" id="3.2.1.52" evidence="7"/>
<evidence type="ECO:0000256" key="5">
    <source>
        <dbReference type="ARBA" id="ARBA00023180"/>
    </source>
</evidence>
<reference evidence="13" key="1">
    <citation type="submission" date="2020-10" db="EMBL/GenBank/DDBJ databases">
        <title>Unveiling of a novel bifunctional photoreceptor, Dualchrome1, isolated from a cosmopolitan green alga.</title>
        <authorList>
            <person name="Suzuki S."/>
            <person name="Kawachi M."/>
        </authorList>
    </citation>
    <scope>NUCLEOTIDE SEQUENCE</scope>
    <source>
        <strain evidence="13">NIES 2893</strain>
    </source>
</reference>
<dbReference type="OrthoDB" id="428480at2759"/>
<evidence type="ECO:0000256" key="7">
    <source>
        <dbReference type="PIRNR" id="PIRNR001093"/>
    </source>
</evidence>
<dbReference type="GO" id="GO:0016020">
    <property type="term" value="C:membrane"/>
    <property type="evidence" value="ECO:0007669"/>
    <property type="project" value="TreeGrafter"/>
</dbReference>
<evidence type="ECO:0000256" key="3">
    <source>
        <dbReference type="ARBA" id="ARBA00022729"/>
    </source>
</evidence>
<keyword evidence="6 7" id="KW-0326">Glycosidase</keyword>
<feature type="domain" description="Glycoside hydrolase family 20 catalytic" evidence="11">
    <location>
        <begin position="205"/>
        <end position="523"/>
    </location>
</feature>
<dbReference type="GO" id="GO:0006689">
    <property type="term" value="P:ganglioside catabolic process"/>
    <property type="evidence" value="ECO:0007669"/>
    <property type="project" value="TreeGrafter"/>
</dbReference>
<evidence type="ECO:0000256" key="2">
    <source>
        <dbReference type="ARBA" id="ARBA00006285"/>
    </source>
</evidence>
<dbReference type="FunFam" id="3.20.20.80:FF:000063">
    <property type="entry name" value="Beta-hexosaminidase"/>
    <property type="match status" value="1"/>
</dbReference>
<evidence type="ECO:0000256" key="1">
    <source>
        <dbReference type="ARBA" id="ARBA00001231"/>
    </source>
</evidence>
<dbReference type="Pfam" id="PF00728">
    <property type="entry name" value="Glyco_hydro_20"/>
    <property type="match status" value="1"/>
</dbReference>
<keyword evidence="5" id="KW-0325">Glycoprotein</keyword>
<evidence type="ECO:0000256" key="8">
    <source>
        <dbReference type="PIRSR" id="PIRSR001093-1"/>
    </source>
</evidence>
<dbReference type="GO" id="GO:0004563">
    <property type="term" value="F:beta-N-acetylhexosaminidase activity"/>
    <property type="evidence" value="ECO:0007669"/>
    <property type="project" value="UniProtKB-EC"/>
</dbReference>
<keyword evidence="9" id="KW-0472">Membrane</keyword>
<evidence type="ECO:0000259" key="12">
    <source>
        <dbReference type="Pfam" id="PF14845"/>
    </source>
</evidence>
<organism evidence="13 14">
    <name type="scientific">Pycnococcus provasolii</name>
    <dbReference type="NCBI Taxonomy" id="41880"/>
    <lineage>
        <taxon>Eukaryota</taxon>
        <taxon>Viridiplantae</taxon>
        <taxon>Chlorophyta</taxon>
        <taxon>Pseudoscourfieldiophyceae</taxon>
        <taxon>Pseudoscourfieldiales</taxon>
        <taxon>Pycnococcaceae</taxon>
        <taxon>Pycnococcus</taxon>
    </lineage>
</organism>
<keyword evidence="9" id="KW-1133">Transmembrane helix</keyword>
<dbReference type="InterPro" id="IPR017853">
    <property type="entry name" value="GH"/>
</dbReference>
<feature type="signal peptide" evidence="10">
    <location>
        <begin position="1"/>
        <end position="20"/>
    </location>
</feature>
<dbReference type="GO" id="GO:0030203">
    <property type="term" value="P:glycosaminoglycan metabolic process"/>
    <property type="evidence" value="ECO:0007669"/>
    <property type="project" value="TreeGrafter"/>
</dbReference>
<evidence type="ECO:0000256" key="6">
    <source>
        <dbReference type="ARBA" id="ARBA00023295"/>
    </source>
</evidence>
<gene>
    <name evidence="13" type="ORF">PPROV_000076200</name>
</gene>
<dbReference type="GO" id="GO:0005764">
    <property type="term" value="C:lysosome"/>
    <property type="evidence" value="ECO:0007669"/>
    <property type="project" value="TreeGrafter"/>
</dbReference>
<comment type="similarity">
    <text evidence="2 7">Belongs to the glycosyl hydrolase 20 family.</text>
</comment>
<evidence type="ECO:0000256" key="9">
    <source>
        <dbReference type="SAM" id="Phobius"/>
    </source>
</evidence>
<feature type="chain" id="PRO_5032511117" description="Beta-hexosaminidase" evidence="10">
    <location>
        <begin position="21"/>
        <end position="588"/>
    </location>
</feature>
<evidence type="ECO:0000313" key="14">
    <source>
        <dbReference type="Proteomes" id="UP000660262"/>
    </source>
</evidence>
<dbReference type="CDD" id="cd06562">
    <property type="entry name" value="GH20_HexA_HexB-like"/>
    <property type="match status" value="1"/>
</dbReference>
<feature type="transmembrane region" description="Helical" evidence="9">
    <location>
        <begin position="36"/>
        <end position="55"/>
    </location>
</feature>
<keyword evidence="9" id="KW-0812">Transmembrane</keyword>
<dbReference type="Proteomes" id="UP000660262">
    <property type="component" value="Unassembled WGS sequence"/>
</dbReference>
<keyword evidence="4 7" id="KW-0378">Hydrolase</keyword>
<keyword evidence="14" id="KW-1185">Reference proteome</keyword>
<dbReference type="PIRSF" id="PIRSF001093">
    <property type="entry name" value="B-hxosamndse_ab_euk"/>
    <property type="match status" value="1"/>
</dbReference>
<feature type="domain" description="Beta-hexosaminidase eukaryotic type N-terminal" evidence="12">
    <location>
        <begin position="80"/>
        <end position="186"/>
    </location>
</feature>
<dbReference type="Gene3D" id="3.30.379.10">
    <property type="entry name" value="Chitobiase/beta-hexosaminidase domain 2-like"/>
    <property type="match status" value="1"/>
</dbReference>
<dbReference type="SUPFAM" id="SSF51445">
    <property type="entry name" value="(Trans)glycosidases"/>
    <property type="match status" value="1"/>
</dbReference>
<keyword evidence="3 10" id="KW-0732">Signal</keyword>